<feature type="transmembrane region" description="Helical" evidence="6">
    <location>
        <begin position="300"/>
        <end position="327"/>
    </location>
</feature>
<keyword evidence="5 6" id="KW-0472">Membrane</keyword>
<evidence type="ECO:0000313" key="8">
    <source>
        <dbReference type="Proteomes" id="UP001595629"/>
    </source>
</evidence>
<dbReference type="EMBL" id="JBHRXI010000015">
    <property type="protein sequence ID" value="MFC3614816.1"/>
    <property type="molecule type" value="Genomic_DNA"/>
</dbReference>
<feature type="transmembrane region" description="Helical" evidence="6">
    <location>
        <begin position="224"/>
        <end position="246"/>
    </location>
</feature>
<evidence type="ECO:0000256" key="6">
    <source>
        <dbReference type="SAM" id="Phobius"/>
    </source>
</evidence>
<evidence type="ECO:0000313" key="7">
    <source>
        <dbReference type="EMBL" id="MFC3614816.1"/>
    </source>
</evidence>
<evidence type="ECO:0000256" key="5">
    <source>
        <dbReference type="ARBA" id="ARBA00023136"/>
    </source>
</evidence>
<protein>
    <submittedName>
        <fullName evidence="7">Branched-chain amino acid ABC transporter permease</fullName>
    </submittedName>
</protein>
<dbReference type="InterPro" id="IPR043428">
    <property type="entry name" value="LivM-like"/>
</dbReference>
<proteinExistence type="predicted"/>
<dbReference type="CDD" id="cd06581">
    <property type="entry name" value="TM_PBP1_LivM_like"/>
    <property type="match status" value="1"/>
</dbReference>
<reference evidence="8" key="1">
    <citation type="journal article" date="2019" name="Int. J. Syst. Evol. Microbiol.">
        <title>The Global Catalogue of Microorganisms (GCM) 10K type strain sequencing project: providing services to taxonomists for standard genome sequencing and annotation.</title>
        <authorList>
            <consortium name="The Broad Institute Genomics Platform"/>
            <consortium name="The Broad Institute Genome Sequencing Center for Infectious Disease"/>
            <person name="Wu L."/>
            <person name="Ma J."/>
        </authorList>
    </citation>
    <scope>NUCLEOTIDE SEQUENCE [LARGE SCALE GENOMIC DNA]</scope>
    <source>
        <strain evidence="8">KCTC 42911</strain>
    </source>
</reference>
<feature type="transmembrane region" description="Helical" evidence="6">
    <location>
        <begin position="36"/>
        <end position="58"/>
    </location>
</feature>
<feature type="transmembrane region" description="Helical" evidence="6">
    <location>
        <begin position="175"/>
        <end position="194"/>
    </location>
</feature>
<sequence>MNTNSTLRSMRPVLIFALIGLVFMFTAPYVLQLFTIINLTTAIALAVLALSLALVWGYGGILCFGQVAFFGLGAYAYTIAAINFGGSTWAILVAILVASAFAALLGYFMFFGRVSDVYLGVITLTVTLIFFSLIRRTSGPEYKIGNALLGGFNGITSPPLNLPWNSSSFLFPEQVFYVAMAALILCYVFCGWLVTTHFGRVCVSIRENELRAELLGYDSRLYKLGIFTISAGIAAIGGVLFCNGVGRITPDVFNLYNAALTIIWVIVGGRGTLIGPIVATFGLFYLTASLGGQTVLNNNLVLGIILIFFVLFVPKGIAPTIVDWYAARRKPKTRSRRRRGRSRRAQGSADA</sequence>
<evidence type="ECO:0000256" key="3">
    <source>
        <dbReference type="ARBA" id="ARBA00022692"/>
    </source>
</evidence>
<gene>
    <name evidence="7" type="ORF">ACFORG_13670</name>
</gene>
<dbReference type="RefSeq" id="WP_386736095.1">
    <property type="nucleotide sequence ID" value="NZ_JBHRXI010000015.1"/>
</dbReference>
<keyword evidence="2" id="KW-1003">Cell membrane</keyword>
<feature type="transmembrane region" description="Helical" evidence="6">
    <location>
        <begin position="117"/>
        <end position="134"/>
    </location>
</feature>
<feature type="transmembrane region" description="Helical" evidence="6">
    <location>
        <begin position="258"/>
        <end position="288"/>
    </location>
</feature>
<dbReference type="Pfam" id="PF02653">
    <property type="entry name" value="BPD_transp_2"/>
    <property type="match status" value="1"/>
</dbReference>
<feature type="transmembrane region" description="Helical" evidence="6">
    <location>
        <begin position="12"/>
        <end position="31"/>
    </location>
</feature>
<keyword evidence="4 6" id="KW-1133">Transmembrane helix</keyword>
<evidence type="ECO:0000256" key="4">
    <source>
        <dbReference type="ARBA" id="ARBA00022989"/>
    </source>
</evidence>
<feature type="transmembrane region" description="Helical" evidence="6">
    <location>
        <begin position="89"/>
        <end position="111"/>
    </location>
</feature>
<keyword evidence="8" id="KW-1185">Reference proteome</keyword>
<evidence type="ECO:0000256" key="2">
    <source>
        <dbReference type="ARBA" id="ARBA00022475"/>
    </source>
</evidence>
<dbReference type="PANTHER" id="PTHR30482:SF10">
    <property type="entry name" value="HIGH-AFFINITY BRANCHED-CHAIN AMINO ACID TRANSPORT PROTEIN BRAE"/>
    <property type="match status" value="1"/>
</dbReference>
<dbReference type="PANTHER" id="PTHR30482">
    <property type="entry name" value="HIGH-AFFINITY BRANCHED-CHAIN AMINO ACID TRANSPORT SYSTEM PERMEASE"/>
    <property type="match status" value="1"/>
</dbReference>
<dbReference type="Proteomes" id="UP001595629">
    <property type="component" value="Unassembled WGS sequence"/>
</dbReference>
<comment type="caution">
    <text evidence="7">The sequence shown here is derived from an EMBL/GenBank/DDBJ whole genome shotgun (WGS) entry which is preliminary data.</text>
</comment>
<feature type="transmembrane region" description="Helical" evidence="6">
    <location>
        <begin position="64"/>
        <end position="82"/>
    </location>
</feature>
<organism evidence="7 8">
    <name type="scientific">Lutimaribacter marinistellae</name>
    <dbReference type="NCBI Taxonomy" id="1820329"/>
    <lineage>
        <taxon>Bacteria</taxon>
        <taxon>Pseudomonadati</taxon>
        <taxon>Pseudomonadota</taxon>
        <taxon>Alphaproteobacteria</taxon>
        <taxon>Rhodobacterales</taxon>
        <taxon>Roseobacteraceae</taxon>
        <taxon>Lutimaribacter</taxon>
    </lineage>
</organism>
<evidence type="ECO:0000256" key="1">
    <source>
        <dbReference type="ARBA" id="ARBA00004651"/>
    </source>
</evidence>
<comment type="subcellular location">
    <subcellularLocation>
        <location evidence="1">Cell membrane</location>
        <topology evidence="1">Multi-pass membrane protein</topology>
    </subcellularLocation>
</comment>
<name>A0ABV7TID5_9RHOB</name>
<accession>A0ABV7TID5</accession>
<dbReference type="InterPro" id="IPR001851">
    <property type="entry name" value="ABC_transp_permease"/>
</dbReference>
<keyword evidence="3 6" id="KW-0812">Transmembrane</keyword>